<feature type="region of interest" description="Disordered" evidence="1">
    <location>
        <begin position="1"/>
        <end position="94"/>
    </location>
</feature>
<gene>
    <name evidence="2" type="ORF">M7I_2709</name>
</gene>
<accession>H0EJI3</accession>
<feature type="compositionally biased region" description="Basic and acidic residues" evidence="1">
    <location>
        <begin position="12"/>
        <end position="30"/>
    </location>
</feature>
<feature type="compositionally biased region" description="Polar residues" evidence="1">
    <location>
        <begin position="166"/>
        <end position="179"/>
    </location>
</feature>
<dbReference type="AlphaFoldDB" id="H0EJI3"/>
<protein>
    <submittedName>
        <fullName evidence="2">Uncharacterized protein</fullName>
    </submittedName>
</protein>
<dbReference type="HOGENOM" id="CLU_950116_0_0_1"/>
<feature type="region of interest" description="Disordered" evidence="1">
    <location>
        <begin position="160"/>
        <end position="187"/>
    </location>
</feature>
<comment type="caution">
    <text evidence="2">The sequence shown here is derived from an EMBL/GenBank/DDBJ whole genome shotgun (WGS) entry which is preliminary data.</text>
</comment>
<name>H0EJI3_GLAL7</name>
<evidence type="ECO:0000313" key="3">
    <source>
        <dbReference type="Proteomes" id="UP000005446"/>
    </source>
</evidence>
<reference evidence="2 3" key="1">
    <citation type="journal article" date="2012" name="Eukaryot. Cell">
        <title>Genome sequence of the fungus Glarea lozoyensis: the first genome sequence of a species from the Helotiaceae family.</title>
        <authorList>
            <person name="Youssar L."/>
            <person name="Gruening B.A."/>
            <person name="Erxleben A."/>
            <person name="Guenther S."/>
            <person name="Huettel W."/>
        </authorList>
    </citation>
    <scope>NUCLEOTIDE SEQUENCE [LARGE SCALE GENOMIC DNA]</scope>
    <source>
        <strain evidence="3">ATCC 74030 / MF5533</strain>
    </source>
</reference>
<dbReference type="EMBL" id="AGUE01000055">
    <property type="protein sequence ID" value="EHL01376.1"/>
    <property type="molecule type" value="Genomic_DNA"/>
</dbReference>
<keyword evidence="3" id="KW-1185">Reference proteome</keyword>
<sequence length="293" mass="32275">MAKRSKRAIFKKTGEREDSKMEDVHERDEQVVGGGSEPRREALGEAVATIPPKQRGENPRDEDDEASWTEISSSSHGKRSVVGKPSSRHSSESLVLVDDVLSSDEELAQKTADVFMGDDRKAGDEQVAEYVVLGRGLLQGTRRQLEEKRQVDKKLQIQPRHLPLPTATTSARITLSSASKAPKKPWHSARARIEIAHQKEAEKQAAEVQKAMQEARRRGRPSVKATIATFEAIKRWDDGEKELEPYSMVSGSSRRASPGAVIRGGSVGEKVAMFGGKDCLGQEKDGPSKTNQR</sequence>
<organism evidence="2 3">
    <name type="scientific">Glarea lozoyensis (strain ATCC 74030 / MF5533)</name>
    <dbReference type="NCBI Taxonomy" id="1104152"/>
    <lineage>
        <taxon>Eukaryota</taxon>
        <taxon>Fungi</taxon>
        <taxon>Dikarya</taxon>
        <taxon>Ascomycota</taxon>
        <taxon>Pezizomycotina</taxon>
        <taxon>Leotiomycetes</taxon>
        <taxon>Helotiales</taxon>
        <taxon>Helotiaceae</taxon>
        <taxon>Glarea</taxon>
    </lineage>
</organism>
<evidence type="ECO:0000256" key="1">
    <source>
        <dbReference type="SAM" id="MobiDB-lite"/>
    </source>
</evidence>
<proteinExistence type="predicted"/>
<dbReference type="Proteomes" id="UP000005446">
    <property type="component" value="Unassembled WGS sequence"/>
</dbReference>
<feature type="compositionally biased region" description="Basic residues" evidence="1">
    <location>
        <begin position="1"/>
        <end position="10"/>
    </location>
</feature>
<dbReference type="InParanoid" id="H0EJI3"/>
<dbReference type="OrthoDB" id="10312736at2759"/>
<evidence type="ECO:0000313" key="2">
    <source>
        <dbReference type="EMBL" id="EHL01376.1"/>
    </source>
</evidence>